<comment type="similarity">
    <text evidence="1 3">Belongs to the TBCA family.</text>
</comment>
<keyword evidence="3" id="KW-0493">Microtubule</keyword>
<keyword evidence="3" id="KW-0206">Cytoskeleton</keyword>
<dbReference type="GO" id="GO:0048487">
    <property type="term" value="F:beta-tubulin binding"/>
    <property type="evidence" value="ECO:0007669"/>
    <property type="project" value="InterPro"/>
</dbReference>
<dbReference type="SUPFAM" id="SSF46988">
    <property type="entry name" value="Tubulin chaperone cofactor A"/>
    <property type="match status" value="1"/>
</dbReference>
<protein>
    <recommendedName>
        <fullName evidence="3">Tubulin-specific chaperone A</fullName>
    </recommendedName>
</protein>
<proteinExistence type="inferred from homology"/>
<dbReference type="InterPro" id="IPR036126">
    <property type="entry name" value="TBCA_sf"/>
</dbReference>
<comment type="subunit">
    <text evidence="3">Supercomplex made of cofactors A to E. Cofactors A and D function by capturing and stabilizing tubulin in a quasi-native conformation. Cofactor E binds to the cofactor D-tubulin complex; interaction with cofactor C then causes the release of tubulin polypeptides that are committed to the native state.</text>
</comment>
<evidence type="ECO:0000256" key="4">
    <source>
        <dbReference type="SAM" id="Coils"/>
    </source>
</evidence>
<dbReference type="GO" id="GO:0005874">
    <property type="term" value="C:microtubule"/>
    <property type="evidence" value="ECO:0007669"/>
    <property type="project" value="UniProtKB-KW"/>
</dbReference>
<evidence type="ECO:0000256" key="1">
    <source>
        <dbReference type="ARBA" id="ARBA00006806"/>
    </source>
</evidence>
<dbReference type="Proteomes" id="UP001211907">
    <property type="component" value="Unassembled WGS sequence"/>
</dbReference>
<keyword evidence="3" id="KW-0963">Cytoplasm</keyword>
<comment type="subcellular location">
    <subcellularLocation>
        <location evidence="3">Cytoplasm</location>
        <location evidence="3">Cytoskeleton</location>
    </subcellularLocation>
</comment>
<accession>A0AAD5XF04</accession>
<dbReference type="Pfam" id="PF02970">
    <property type="entry name" value="TBCA"/>
    <property type="match status" value="1"/>
</dbReference>
<dbReference type="PANTHER" id="PTHR21500:SF0">
    <property type="entry name" value="TUBULIN-SPECIFIC CHAPERONE A"/>
    <property type="match status" value="1"/>
</dbReference>
<dbReference type="AlphaFoldDB" id="A0AAD5XF04"/>
<evidence type="ECO:0000313" key="6">
    <source>
        <dbReference type="Proteomes" id="UP001211907"/>
    </source>
</evidence>
<keyword evidence="6" id="KW-1185">Reference proteome</keyword>
<evidence type="ECO:0000313" key="5">
    <source>
        <dbReference type="EMBL" id="KAJ3130971.1"/>
    </source>
</evidence>
<dbReference type="GO" id="GO:0007023">
    <property type="term" value="P:post-chaperonin tubulin folding pathway"/>
    <property type="evidence" value="ECO:0007669"/>
    <property type="project" value="UniProtKB-UniRule"/>
</dbReference>
<dbReference type="PANTHER" id="PTHR21500">
    <property type="entry name" value="TUBULIN-SPECIFIC CHAPERONE A"/>
    <property type="match status" value="1"/>
</dbReference>
<keyword evidence="4" id="KW-0175">Coiled coil</keyword>
<keyword evidence="2 3" id="KW-0143">Chaperone</keyword>
<feature type="coiled-coil region" evidence="4">
    <location>
        <begin position="7"/>
        <end position="75"/>
    </location>
</feature>
<comment type="caution">
    <text evidence="5">The sequence shown here is derived from an EMBL/GenBank/DDBJ whole genome shotgun (WGS) entry which is preliminary data.</text>
</comment>
<dbReference type="InterPro" id="IPR004226">
    <property type="entry name" value="TBCA"/>
</dbReference>
<dbReference type="GO" id="GO:0005829">
    <property type="term" value="C:cytosol"/>
    <property type="evidence" value="ECO:0007669"/>
    <property type="project" value="TreeGrafter"/>
</dbReference>
<reference evidence="5" key="1">
    <citation type="submission" date="2020-05" db="EMBL/GenBank/DDBJ databases">
        <title>Phylogenomic resolution of chytrid fungi.</title>
        <authorList>
            <person name="Stajich J.E."/>
            <person name="Amses K."/>
            <person name="Simmons R."/>
            <person name="Seto K."/>
            <person name="Myers J."/>
            <person name="Bonds A."/>
            <person name="Quandt C.A."/>
            <person name="Barry K."/>
            <person name="Liu P."/>
            <person name="Grigoriev I."/>
            <person name="Longcore J.E."/>
            <person name="James T.Y."/>
        </authorList>
    </citation>
    <scope>NUCLEOTIDE SEQUENCE</scope>
    <source>
        <strain evidence="5">JEL0513</strain>
    </source>
</reference>
<evidence type="ECO:0000256" key="3">
    <source>
        <dbReference type="RuleBase" id="RU364030"/>
    </source>
</evidence>
<organism evidence="5 6">
    <name type="scientific">Physocladia obscura</name>
    <dbReference type="NCBI Taxonomy" id="109957"/>
    <lineage>
        <taxon>Eukaryota</taxon>
        <taxon>Fungi</taxon>
        <taxon>Fungi incertae sedis</taxon>
        <taxon>Chytridiomycota</taxon>
        <taxon>Chytridiomycota incertae sedis</taxon>
        <taxon>Chytridiomycetes</taxon>
        <taxon>Chytridiales</taxon>
        <taxon>Chytriomycetaceae</taxon>
        <taxon>Physocladia</taxon>
    </lineage>
</organism>
<evidence type="ECO:0000256" key="2">
    <source>
        <dbReference type="ARBA" id="ARBA00023186"/>
    </source>
</evidence>
<dbReference type="Gene3D" id="1.20.58.90">
    <property type="match status" value="1"/>
</dbReference>
<dbReference type="EMBL" id="JADGJH010000332">
    <property type="protein sequence ID" value="KAJ3130971.1"/>
    <property type="molecule type" value="Genomic_DNA"/>
</dbReference>
<dbReference type="GO" id="GO:0007021">
    <property type="term" value="P:tubulin complex assembly"/>
    <property type="evidence" value="ECO:0007669"/>
    <property type="project" value="UniProtKB-UniRule"/>
</dbReference>
<sequence length="103" mass="11586">MHHGNLKHRLVKELNSYEKEHVAQQERIDKLVAAGEDAHTVRKQREVLEETTVMIPDCKNRIAVAKDELQRLVAEILASAAEAAESEEIIAAQEVIRNAPVKL</sequence>
<gene>
    <name evidence="5" type="ORF">HK100_007092</name>
</gene>
<name>A0AAD5XF04_9FUNG</name>